<dbReference type="RefSeq" id="WP_096752770.1">
    <property type="nucleotide sequence ID" value="NZ_CADEPO010000024.1"/>
</dbReference>
<dbReference type="Proteomes" id="UP000220629">
    <property type="component" value="Unassembled WGS sequence"/>
</dbReference>
<evidence type="ECO:0000313" key="2">
    <source>
        <dbReference type="EMBL" id="PEH42029.1"/>
    </source>
</evidence>
<protein>
    <submittedName>
        <fullName evidence="2">Uncharacterized protein</fullName>
    </submittedName>
</protein>
<evidence type="ECO:0000256" key="1">
    <source>
        <dbReference type="SAM" id="MobiDB-lite"/>
    </source>
</evidence>
<sequence length="111" mass="12079">MRHIQAVSPSLQRSPSPSIRVPRPAQAVVRIALTRHDRDAQLATLLRSPLASHLVEARPARRAIQLSLVTAPDDMRALLDLLMATLDEATIGTITRSLPAAPAASSIRREH</sequence>
<comment type="caution">
    <text evidence="2">The sequence shown here is derived from an EMBL/GenBank/DDBJ whole genome shotgun (WGS) entry which is preliminary data.</text>
</comment>
<proteinExistence type="predicted"/>
<reference evidence="3" key="1">
    <citation type="submission" date="2017-09" db="EMBL/GenBank/DDBJ databases">
        <title>FDA dAtabase for Regulatory Grade micrObial Sequences (FDA-ARGOS): Supporting development and validation of Infectious Disease Dx tests.</title>
        <authorList>
            <person name="Minogue T."/>
            <person name="Wolcott M."/>
            <person name="Wasieloski L."/>
            <person name="Aguilar W."/>
            <person name="Moore D."/>
            <person name="Tallon L."/>
            <person name="Sadzewicz L."/>
            <person name="Ott S."/>
            <person name="Zhao X."/>
            <person name="Nagaraj S."/>
            <person name="Vavikolanu K."/>
            <person name="Aluvathingal J."/>
            <person name="Nadendla S."/>
            <person name="Sichtig H."/>
        </authorList>
    </citation>
    <scope>NUCLEOTIDE SEQUENCE [LARGE SCALE GENOMIC DNA]</scope>
    <source>
        <strain evidence="3">FDAARGOS_390</strain>
    </source>
</reference>
<dbReference type="EMBL" id="PDDY01000001">
    <property type="protein sequence ID" value="PEH42029.1"/>
    <property type="molecule type" value="Genomic_DNA"/>
</dbReference>
<gene>
    <name evidence="2" type="ORF">CRM94_07660</name>
</gene>
<dbReference type="AlphaFoldDB" id="A0A2A7SF28"/>
<organism evidence="2 3">
    <name type="scientific">Burkholderia gladioli</name>
    <name type="common">Pseudomonas marginata</name>
    <name type="synonym">Phytomonas marginata</name>
    <dbReference type="NCBI Taxonomy" id="28095"/>
    <lineage>
        <taxon>Bacteria</taxon>
        <taxon>Pseudomonadati</taxon>
        <taxon>Pseudomonadota</taxon>
        <taxon>Betaproteobacteria</taxon>
        <taxon>Burkholderiales</taxon>
        <taxon>Burkholderiaceae</taxon>
        <taxon>Burkholderia</taxon>
    </lineage>
</organism>
<feature type="region of interest" description="Disordered" evidence="1">
    <location>
        <begin position="1"/>
        <end position="21"/>
    </location>
</feature>
<name>A0A2A7SF28_BURGA</name>
<evidence type="ECO:0000313" key="3">
    <source>
        <dbReference type="Proteomes" id="UP000220629"/>
    </source>
</evidence>
<accession>A0A2A7SF28</accession>